<dbReference type="GO" id="GO:0003700">
    <property type="term" value="F:DNA-binding transcription factor activity"/>
    <property type="evidence" value="ECO:0007669"/>
    <property type="project" value="TreeGrafter"/>
</dbReference>
<dbReference type="SUPFAM" id="SSF46689">
    <property type="entry name" value="Homeodomain-like"/>
    <property type="match status" value="1"/>
</dbReference>
<dbReference type="PANTHER" id="PTHR30055">
    <property type="entry name" value="HTH-TYPE TRANSCRIPTIONAL REGULATOR RUTR"/>
    <property type="match status" value="1"/>
</dbReference>
<keyword evidence="7" id="KW-1185">Reference proteome</keyword>
<dbReference type="OrthoDB" id="3480570at2"/>
<keyword evidence="1" id="KW-0805">Transcription regulation</keyword>
<dbReference type="InterPro" id="IPR050109">
    <property type="entry name" value="HTH-type_TetR-like_transc_reg"/>
</dbReference>
<dbReference type="GO" id="GO:0000976">
    <property type="term" value="F:transcription cis-regulatory region binding"/>
    <property type="evidence" value="ECO:0007669"/>
    <property type="project" value="TreeGrafter"/>
</dbReference>
<organism evidence="6 7">
    <name type="scientific">Antrihabitans cavernicola</name>
    <dbReference type="NCBI Taxonomy" id="2495913"/>
    <lineage>
        <taxon>Bacteria</taxon>
        <taxon>Bacillati</taxon>
        <taxon>Actinomycetota</taxon>
        <taxon>Actinomycetes</taxon>
        <taxon>Mycobacteriales</taxon>
        <taxon>Nocardiaceae</taxon>
        <taxon>Antrihabitans</taxon>
    </lineage>
</organism>
<dbReference type="EMBL" id="VLNY01000025">
    <property type="protein sequence ID" value="KAA0016785.1"/>
    <property type="molecule type" value="Genomic_DNA"/>
</dbReference>
<evidence type="ECO:0000256" key="3">
    <source>
        <dbReference type="ARBA" id="ARBA00023163"/>
    </source>
</evidence>
<proteinExistence type="predicted"/>
<gene>
    <name evidence="6" type="ORF">FOY51_25870</name>
</gene>
<evidence type="ECO:0000259" key="5">
    <source>
        <dbReference type="PROSITE" id="PS50977"/>
    </source>
</evidence>
<feature type="domain" description="HTH tetR-type" evidence="5">
    <location>
        <begin position="6"/>
        <end position="66"/>
    </location>
</feature>
<evidence type="ECO:0000313" key="7">
    <source>
        <dbReference type="Proteomes" id="UP000322244"/>
    </source>
</evidence>
<dbReference type="InterPro" id="IPR001647">
    <property type="entry name" value="HTH_TetR"/>
</dbReference>
<protein>
    <submittedName>
        <fullName evidence="6">TetR/AcrR family transcriptional regulator</fullName>
    </submittedName>
</protein>
<dbReference type="AlphaFoldDB" id="A0A5A7S6V0"/>
<comment type="caution">
    <text evidence="6">The sequence shown here is derived from an EMBL/GenBank/DDBJ whole genome shotgun (WGS) entry which is preliminary data.</text>
</comment>
<dbReference type="PROSITE" id="PS50977">
    <property type="entry name" value="HTH_TETR_2"/>
    <property type="match status" value="1"/>
</dbReference>
<evidence type="ECO:0000256" key="1">
    <source>
        <dbReference type="ARBA" id="ARBA00023015"/>
    </source>
</evidence>
<evidence type="ECO:0000256" key="2">
    <source>
        <dbReference type="ARBA" id="ARBA00023125"/>
    </source>
</evidence>
<evidence type="ECO:0000313" key="6">
    <source>
        <dbReference type="EMBL" id="KAA0016785.1"/>
    </source>
</evidence>
<dbReference type="PRINTS" id="PR00455">
    <property type="entry name" value="HTHTETR"/>
</dbReference>
<keyword evidence="3" id="KW-0804">Transcription</keyword>
<dbReference type="InterPro" id="IPR009057">
    <property type="entry name" value="Homeodomain-like_sf"/>
</dbReference>
<name>A0A5A7S6V0_9NOCA</name>
<feature type="DNA-binding region" description="H-T-H motif" evidence="4">
    <location>
        <begin position="29"/>
        <end position="48"/>
    </location>
</feature>
<dbReference type="Gene3D" id="1.10.357.10">
    <property type="entry name" value="Tetracycline Repressor, domain 2"/>
    <property type="match status" value="1"/>
</dbReference>
<dbReference type="PANTHER" id="PTHR30055:SF234">
    <property type="entry name" value="HTH-TYPE TRANSCRIPTIONAL REGULATOR BETI"/>
    <property type="match status" value="1"/>
</dbReference>
<sequence length="199" mass="20907">MRRSPEESKRLILHAAEDLLIARGPSAVGVRAVADRVGMTDAGVAHHFGGREDLLVALLHHGGRKIRDAVEGAVSAWADDRADVDSLINAIAHVYDQGYAALAVSLHAAGWRDPGAGFLEPVVAVVHDTRMRAGNAGPVADTRLAVAALHQALALDPVYGAAFRRSAGIGEVAARRSGPQLAWWAYAFKAALGLEDAST</sequence>
<dbReference type="Proteomes" id="UP000322244">
    <property type="component" value="Unassembled WGS sequence"/>
</dbReference>
<evidence type="ECO:0000256" key="4">
    <source>
        <dbReference type="PROSITE-ProRule" id="PRU00335"/>
    </source>
</evidence>
<dbReference type="Pfam" id="PF00440">
    <property type="entry name" value="TetR_N"/>
    <property type="match status" value="1"/>
</dbReference>
<keyword evidence="2 4" id="KW-0238">DNA-binding</keyword>
<accession>A0A5A7S6V0</accession>
<reference evidence="6 7" key="1">
    <citation type="submission" date="2019-07" db="EMBL/GenBank/DDBJ databases">
        <title>Rhodococcus cavernicolus sp. nov., isolated from a cave.</title>
        <authorList>
            <person name="Lee S.D."/>
        </authorList>
    </citation>
    <scope>NUCLEOTIDE SEQUENCE [LARGE SCALE GENOMIC DNA]</scope>
    <source>
        <strain evidence="6 7">C1-24</strain>
    </source>
</reference>